<evidence type="ECO:0000313" key="10">
    <source>
        <dbReference type="EMBL" id="ANP73274.1"/>
    </source>
</evidence>
<dbReference type="InterPro" id="IPR010737">
    <property type="entry name" value="4-carb_acid_sugar_kinase_N"/>
</dbReference>
<dbReference type="Gene3D" id="3.40.50.10840">
    <property type="entry name" value="Putative sugar-binding, N-terminal domain"/>
    <property type="match status" value="1"/>
</dbReference>
<evidence type="ECO:0008006" key="12">
    <source>
        <dbReference type="Google" id="ProtNLM"/>
    </source>
</evidence>
<evidence type="ECO:0000256" key="6">
    <source>
        <dbReference type="ARBA" id="ARBA00023277"/>
    </source>
</evidence>
<protein>
    <recommendedName>
        <fullName evidence="12">Hrp-dependent type III effector protein</fullName>
    </recommendedName>
</protein>
<evidence type="ECO:0000256" key="1">
    <source>
        <dbReference type="ARBA" id="ARBA00005715"/>
    </source>
</evidence>
<evidence type="ECO:0000259" key="9">
    <source>
        <dbReference type="Pfam" id="PF17042"/>
    </source>
</evidence>
<dbReference type="KEGG" id="cart:PA27867_2323"/>
<evidence type="ECO:0000256" key="2">
    <source>
        <dbReference type="ARBA" id="ARBA00022679"/>
    </source>
</evidence>
<dbReference type="EMBL" id="CP016282">
    <property type="protein sequence ID" value="ANP73274.1"/>
    <property type="molecule type" value="Genomic_DNA"/>
</dbReference>
<dbReference type="OrthoDB" id="153193at2"/>
<keyword evidence="6" id="KW-0119">Carbohydrate metabolism</keyword>
<dbReference type="Pfam" id="PF07005">
    <property type="entry name" value="SBD_N"/>
    <property type="match status" value="1"/>
</dbReference>
<keyword evidence="2" id="KW-0808">Transferase</keyword>
<dbReference type="AlphaFoldDB" id="A0A1B1BL94"/>
<name>A0A1B1BL94_9MICO</name>
<dbReference type="SUPFAM" id="SSF142764">
    <property type="entry name" value="YgbK-like"/>
    <property type="match status" value="1"/>
</dbReference>
<dbReference type="RefSeq" id="WP_066596549.1">
    <property type="nucleotide sequence ID" value="NZ_CP016282.1"/>
</dbReference>
<sequence length="494" mass="51170">MDERLALEPFPAAVAVPAAEVARRVRASDRTLVVLDDDPTGTQSVADLPVLTSWAESDFDWAFGRGAAAVYVLTNTRSLSPADAAERNREIVRNAVGAAARHGLVLGFVSRGDSTLRGHYPLETDVLAQTLAEVTGEVVDGVVIVPAFPDAGRITIGGVHYMRGESGLTPVAETEFARDSTFGYSHSDLPGYVEEKTGGRVSAADVVVLDLAVIRAGATAIADALDPVGSSTPVVADAVSEDDLRLLALGLDEAESRGKALLYRVGPPFVRARIGQEKRDPLTIGEIFGPTGGAPGGGLIVVGSHVGVTTRQLAALRADRPSTATVEIDVARVIDADGAEAYLAGLVDDTVRHLRAGDVIVHTSRGLLKTDDPEASLQISRQVSAAVVTLVQRTLAAHPPRFVIAKGGITSSDVATHGLGIRHAIVRGPMLPGIVSLWEPTDGPAAGIPYIVFAGNVGDDQSLAQVVETLSSAPSSSLPSGNTPTTPVTTGVSA</sequence>
<feature type="domain" description="Four-carbon acid sugar kinase nucleotide binding" evidence="9">
    <location>
        <begin position="299"/>
        <end position="463"/>
    </location>
</feature>
<evidence type="ECO:0000256" key="5">
    <source>
        <dbReference type="ARBA" id="ARBA00022840"/>
    </source>
</evidence>
<feature type="domain" description="Four-carbon acid sugar kinase N-terminal" evidence="8">
    <location>
        <begin position="32"/>
        <end position="272"/>
    </location>
</feature>
<keyword evidence="11" id="KW-1185">Reference proteome</keyword>
<accession>A0A1B1BL94</accession>
<dbReference type="InterPro" id="IPR031475">
    <property type="entry name" value="NBD_C"/>
</dbReference>
<dbReference type="Pfam" id="PF17042">
    <property type="entry name" value="NBD_C"/>
    <property type="match status" value="1"/>
</dbReference>
<dbReference type="GO" id="GO:0016301">
    <property type="term" value="F:kinase activity"/>
    <property type="evidence" value="ECO:0007669"/>
    <property type="project" value="UniProtKB-KW"/>
</dbReference>
<comment type="similarity">
    <text evidence="1">Belongs to the four-carbon acid sugar kinase family.</text>
</comment>
<reference evidence="10 11" key="1">
    <citation type="submission" date="2016-06" db="EMBL/GenBank/DDBJ databases">
        <title>Genome sequencing of Cryobacterium arcticum PAMC 27867.</title>
        <authorList>
            <person name="Lee J."/>
            <person name="Kim O.-S."/>
        </authorList>
    </citation>
    <scope>NUCLEOTIDE SEQUENCE [LARGE SCALE GENOMIC DNA]</scope>
    <source>
        <strain evidence="10 11">PAMC 27867</strain>
    </source>
</reference>
<keyword evidence="4" id="KW-0418">Kinase</keyword>
<dbReference type="PATRIC" id="fig|670052.7.peg.2388"/>
<evidence type="ECO:0000256" key="3">
    <source>
        <dbReference type="ARBA" id="ARBA00022741"/>
    </source>
</evidence>
<dbReference type="STRING" id="670052.PA27867_2323"/>
<gene>
    <name evidence="10" type="ORF">PA27867_2323</name>
</gene>
<proteinExistence type="inferred from homology"/>
<dbReference type="Proteomes" id="UP000092582">
    <property type="component" value="Chromosome 1"/>
</dbReference>
<dbReference type="GO" id="GO:0005524">
    <property type="term" value="F:ATP binding"/>
    <property type="evidence" value="ECO:0007669"/>
    <property type="project" value="UniProtKB-KW"/>
</dbReference>
<evidence type="ECO:0000256" key="7">
    <source>
        <dbReference type="SAM" id="MobiDB-lite"/>
    </source>
</evidence>
<evidence type="ECO:0000256" key="4">
    <source>
        <dbReference type="ARBA" id="ARBA00022777"/>
    </source>
</evidence>
<evidence type="ECO:0000313" key="11">
    <source>
        <dbReference type="Proteomes" id="UP000092582"/>
    </source>
</evidence>
<evidence type="ECO:0000259" key="8">
    <source>
        <dbReference type="Pfam" id="PF07005"/>
    </source>
</evidence>
<keyword evidence="3" id="KW-0547">Nucleotide-binding</keyword>
<feature type="region of interest" description="Disordered" evidence="7">
    <location>
        <begin position="471"/>
        <end position="494"/>
    </location>
</feature>
<dbReference type="InterPro" id="IPR037051">
    <property type="entry name" value="4-carb_acid_sugar_kinase_N_sf"/>
</dbReference>
<keyword evidence="5" id="KW-0067">ATP-binding</keyword>
<dbReference type="InterPro" id="IPR042213">
    <property type="entry name" value="NBD_C_sf"/>
</dbReference>
<organism evidence="10 11">
    <name type="scientific">Cryobacterium arcticum</name>
    <dbReference type="NCBI Taxonomy" id="670052"/>
    <lineage>
        <taxon>Bacteria</taxon>
        <taxon>Bacillati</taxon>
        <taxon>Actinomycetota</taxon>
        <taxon>Actinomycetes</taxon>
        <taxon>Micrococcales</taxon>
        <taxon>Microbacteriaceae</taxon>
        <taxon>Cryobacterium</taxon>
    </lineage>
</organism>
<dbReference type="Gene3D" id="3.40.980.20">
    <property type="entry name" value="Four-carbon acid sugar kinase, nucleotide binding domain"/>
    <property type="match status" value="1"/>
</dbReference>